<reference evidence="2" key="1">
    <citation type="journal article" date="2020" name="mSystems">
        <title>Genome- and Community-Level Interaction Insights into Carbon Utilization and Element Cycling Functions of Hydrothermarchaeota in Hydrothermal Sediment.</title>
        <authorList>
            <person name="Zhou Z."/>
            <person name="Liu Y."/>
            <person name="Xu W."/>
            <person name="Pan J."/>
            <person name="Luo Z.H."/>
            <person name="Li M."/>
        </authorList>
    </citation>
    <scope>NUCLEOTIDE SEQUENCE [LARGE SCALE GENOMIC DNA]</scope>
    <source>
        <strain evidence="2">SpSt-613</strain>
        <strain evidence="1">SpSt-669</strain>
    </source>
</reference>
<protein>
    <submittedName>
        <fullName evidence="2">Uncharacterized protein</fullName>
    </submittedName>
</protein>
<accession>A0A7C4E277</accession>
<evidence type="ECO:0000313" key="1">
    <source>
        <dbReference type="EMBL" id="HGL40076.1"/>
    </source>
</evidence>
<proteinExistence type="predicted"/>
<sequence length="67" mass="7981">MDVLRMNYGLRIPRKLYSWLRRIAVDAGIEEFWRRGVDNASIIARDVGSHPSYVRRKLALLRRKQQI</sequence>
<name>A0A7C4E277_CALS0</name>
<evidence type="ECO:0000313" key="2">
    <source>
        <dbReference type="EMBL" id="HGN90226.1"/>
    </source>
</evidence>
<organism evidence="2">
    <name type="scientific">Caldiarchaeum subterraneum</name>
    <dbReference type="NCBI Taxonomy" id="311458"/>
    <lineage>
        <taxon>Archaea</taxon>
        <taxon>Nitrososphaerota</taxon>
        <taxon>Candidatus Caldarchaeales</taxon>
        <taxon>Candidatus Caldarchaeaceae</taxon>
        <taxon>Candidatus Caldarchaeum</taxon>
    </lineage>
</organism>
<gene>
    <name evidence="2" type="ORF">ENT82_03735</name>
    <name evidence="1" type="ORF">ENU43_00165</name>
</gene>
<dbReference type="EMBL" id="DTAD01000034">
    <property type="protein sequence ID" value="HGN90226.1"/>
    <property type="molecule type" value="Genomic_DNA"/>
</dbReference>
<dbReference type="EMBL" id="DTCM01000003">
    <property type="protein sequence ID" value="HGL40076.1"/>
    <property type="molecule type" value="Genomic_DNA"/>
</dbReference>
<comment type="caution">
    <text evidence="2">The sequence shown here is derived from an EMBL/GenBank/DDBJ whole genome shotgun (WGS) entry which is preliminary data.</text>
</comment>
<dbReference type="AlphaFoldDB" id="A0A7C4E277"/>